<evidence type="ECO:0000313" key="4">
    <source>
        <dbReference type="Proteomes" id="UP001597059"/>
    </source>
</evidence>
<feature type="domain" description="Helicase/UvrB N-terminal" evidence="2">
    <location>
        <begin position="25"/>
        <end position="173"/>
    </location>
</feature>
<keyword evidence="3" id="KW-0547">Nucleotide-binding</keyword>
<dbReference type="EMBL" id="JBHTMN010000018">
    <property type="protein sequence ID" value="MFD1385029.1"/>
    <property type="molecule type" value="Genomic_DNA"/>
</dbReference>
<reference evidence="4" key="1">
    <citation type="journal article" date="2019" name="Int. J. Syst. Evol. Microbiol.">
        <title>The Global Catalogue of Microorganisms (GCM) 10K type strain sequencing project: providing services to taxonomists for standard genome sequencing and annotation.</title>
        <authorList>
            <consortium name="The Broad Institute Genomics Platform"/>
            <consortium name="The Broad Institute Genome Sequencing Center for Infectious Disease"/>
            <person name="Wu L."/>
            <person name="Ma J."/>
        </authorList>
    </citation>
    <scope>NUCLEOTIDE SEQUENCE [LARGE SCALE GENOMIC DNA]</scope>
    <source>
        <strain evidence="4">JCM 30774</strain>
    </source>
</reference>
<comment type="caution">
    <text evidence="3">The sequence shown here is derived from an EMBL/GenBank/DDBJ whole genome shotgun (WGS) entry which is preliminary data.</text>
</comment>
<keyword evidence="3" id="KW-0347">Helicase</keyword>
<keyword evidence="3" id="KW-0067">ATP-binding</keyword>
<evidence type="ECO:0000313" key="3">
    <source>
        <dbReference type="EMBL" id="MFD1385029.1"/>
    </source>
</evidence>
<dbReference type="SUPFAM" id="SSF52540">
    <property type="entry name" value="P-loop containing nucleoside triphosphate hydrolases"/>
    <property type="match status" value="1"/>
</dbReference>
<dbReference type="Proteomes" id="UP001597059">
    <property type="component" value="Unassembled WGS sequence"/>
</dbReference>
<dbReference type="InterPro" id="IPR027417">
    <property type="entry name" value="P-loop_NTPase"/>
</dbReference>
<dbReference type="Pfam" id="PF04851">
    <property type="entry name" value="ResIII"/>
    <property type="match status" value="1"/>
</dbReference>
<dbReference type="Gene3D" id="3.40.50.300">
    <property type="entry name" value="P-loop containing nucleotide triphosphate hydrolases"/>
    <property type="match status" value="1"/>
</dbReference>
<sequence length="625" mass="69921">MAELIVEQVSKHRQRVLEALTEHTFEHQRQAAERTFEKLNTGSRAVVLAAEMQSGKSGIALALACLQRNSLSDEQICDKQLLKDVLYLVTMADTALLDQAQEDLLPARNAVVSNFIHFRSAIARDFKKHPPKLIIIDECHYGSAKSAIRYREIFNYLEQENLQGKVVFVSATPFSALFSSGEDSILKHNFNTSIVFHKASAEYRGIRQMHRDRQITKIAADQRNFCNDSLMRRQLFQHLEDFDGPGWALIRVPPNNANEAKQICIKAGYSADQVFIIGQSLKGVDENELTSLTEFKRECEAAIEFDDKVIAITVASFRAGINFGQDLKAHLLATWDSTVANIAAVVQANIGRACGYHHNTQAIHFTNLDAISAYSEILAHLEMANTEPDLLAIRSTFESICERYDIQGFDRGLTDIPDPISPQKNDKPVIQQSYEAGDFAVVPLQLHADSFCPNLFTPNAQLQRAAELIRDTLLDDEGPVIKPNRALRGSDKNWIKAQWVNGVTFDDYSNSMSSARFRALHYLRELKDGASVDYETLVNLGGGESVEEKSVYAVIFSVYNLSAQVDKFKRAIDQYEMDDLCRELDLSSDDSVVILFERGKSATSSQDTKPTTTAQSRQSGSSVFD</sequence>
<dbReference type="GO" id="GO:0004386">
    <property type="term" value="F:helicase activity"/>
    <property type="evidence" value="ECO:0007669"/>
    <property type="project" value="UniProtKB-KW"/>
</dbReference>
<name>A0ABW4B4M6_9GAMM</name>
<feature type="region of interest" description="Disordered" evidence="1">
    <location>
        <begin position="600"/>
        <end position="625"/>
    </location>
</feature>
<accession>A0ABW4B4M6</accession>
<evidence type="ECO:0000256" key="1">
    <source>
        <dbReference type="SAM" id="MobiDB-lite"/>
    </source>
</evidence>
<protein>
    <submittedName>
        <fullName evidence="3">DEAD/DEAH box helicase family protein</fullName>
    </submittedName>
</protein>
<keyword evidence="4" id="KW-1185">Reference proteome</keyword>
<organism evidence="3 4">
    <name type="scientific">Rhodanobacter aciditrophus</name>
    <dbReference type="NCBI Taxonomy" id="1623218"/>
    <lineage>
        <taxon>Bacteria</taxon>
        <taxon>Pseudomonadati</taxon>
        <taxon>Pseudomonadota</taxon>
        <taxon>Gammaproteobacteria</taxon>
        <taxon>Lysobacterales</taxon>
        <taxon>Rhodanobacteraceae</taxon>
        <taxon>Rhodanobacter</taxon>
    </lineage>
</organism>
<keyword evidence="3" id="KW-0378">Hydrolase</keyword>
<gene>
    <name evidence="3" type="ORF">ACFQ45_16875</name>
</gene>
<proteinExistence type="predicted"/>
<evidence type="ECO:0000259" key="2">
    <source>
        <dbReference type="Pfam" id="PF04851"/>
    </source>
</evidence>
<feature type="compositionally biased region" description="Polar residues" evidence="1">
    <location>
        <begin position="601"/>
        <end position="625"/>
    </location>
</feature>
<dbReference type="InterPro" id="IPR006935">
    <property type="entry name" value="Helicase/UvrB_N"/>
</dbReference>
<dbReference type="RefSeq" id="WP_377369802.1">
    <property type="nucleotide sequence ID" value="NZ_JBHTMN010000018.1"/>
</dbReference>